<dbReference type="Proteomes" id="UP000631114">
    <property type="component" value="Unassembled WGS sequence"/>
</dbReference>
<feature type="compositionally biased region" description="Polar residues" evidence="1">
    <location>
        <begin position="1"/>
        <end position="14"/>
    </location>
</feature>
<reference evidence="2 3" key="1">
    <citation type="submission" date="2020-10" db="EMBL/GenBank/DDBJ databases">
        <title>The Coptis chinensis genome and diversification of protoberbering-type alkaloids.</title>
        <authorList>
            <person name="Wang B."/>
            <person name="Shu S."/>
            <person name="Song C."/>
            <person name="Liu Y."/>
        </authorList>
    </citation>
    <scope>NUCLEOTIDE SEQUENCE [LARGE SCALE GENOMIC DNA]</scope>
    <source>
        <strain evidence="2">HL-2020</strain>
        <tissue evidence="2">Leaf</tissue>
    </source>
</reference>
<dbReference type="EMBL" id="JADFTS010000005">
    <property type="protein sequence ID" value="KAF9605427.1"/>
    <property type="molecule type" value="Genomic_DNA"/>
</dbReference>
<comment type="caution">
    <text evidence="2">The sequence shown here is derived from an EMBL/GenBank/DDBJ whole genome shotgun (WGS) entry which is preliminary data.</text>
</comment>
<proteinExistence type="predicted"/>
<accession>A0A835HWD8</accession>
<keyword evidence="3" id="KW-1185">Reference proteome</keyword>
<organism evidence="2 3">
    <name type="scientific">Coptis chinensis</name>
    <dbReference type="NCBI Taxonomy" id="261450"/>
    <lineage>
        <taxon>Eukaryota</taxon>
        <taxon>Viridiplantae</taxon>
        <taxon>Streptophyta</taxon>
        <taxon>Embryophyta</taxon>
        <taxon>Tracheophyta</taxon>
        <taxon>Spermatophyta</taxon>
        <taxon>Magnoliopsida</taxon>
        <taxon>Ranunculales</taxon>
        <taxon>Ranunculaceae</taxon>
        <taxon>Coptidoideae</taxon>
        <taxon>Coptis</taxon>
    </lineage>
</organism>
<dbReference type="AlphaFoldDB" id="A0A835HWD8"/>
<protein>
    <submittedName>
        <fullName evidence="2">Uncharacterized protein</fullName>
    </submittedName>
</protein>
<sequence>MSVGISKTSLSSSAPAKELRQQKQQHSMLEERFGNMEQQMVTPTKILKETREEVAGQQSHRRIVVDASLTSNAR</sequence>
<evidence type="ECO:0000313" key="2">
    <source>
        <dbReference type="EMBL" id="KAF9605427.1"/>
    </source>
</evidence>
<name>A0A835HWD8_9MAGN</name>
<gene>
    <name evidence="2" type="ORF">IFM89_017166</name>
</gene>
<evidence type="ECO:0000256" key="1">
    <source>
        <dbReference type="SAM" id="MobiDB-lite"/>
    </source>
</evidence>
<feature type="region of interest" description="Disordered" evidence="1">
    <location>
        <begin position="51"/>
        <end position="74"/>
    </location>
</feature>
<feature type="region of interest" description="Disordered" evidence="1">
    <location>
        <begin position="1"/>
        <end position="27"/>
    </location>
</feature>
<evidence type="ECO:0000313" key="3">
    <source>
        <dbReference type="Proteomes" id="UP000631114"/>
    </source>
</evidence>